<keyword evidence="6" id="KW-0547">Nucleotide-binding</keyword>
<protein>
    <recommendedName>
        <fullName evidence="3">diphosphoinositol-pentakisphosphate 1-kinase</fullName>
        <ecNumber evidence="3">2.7.4.24</ecNumber>
    </recommendedName>
</protein>
<dbReference type="InterPro" id="IPR000560">
    <property type="entry name" value="His_Pase_clade-2"/>
</dbReference>
<evidence type="ECO:0000256" key="2">
    <source>
        <dbReference type="ARBA" id="ARBA00005609"/>
    </source>
</evidence>
<accession>A0ABQ6N110</accession>
<evidence type="ECO:0000256" key="6">
    <source>
        <dbReference type="ARBA" id="ARBA00022741"/>
    </source>
</evidence>
<dbReference type="Pfam" id="PF00328">
    <property type="entry name" value="His_Phos_2"/>
    <property type="match status" value="1"/>
</dbReference>
<feature type="non-terminal residue" evidence="12">
    <location>
        <position position="375"/>
    </location>
</feature>
<dbReference type="Gene3D" id="3.30.470.20">
    <property type="entry name" value="ATP-grasp fold, B domain"/>
    <property type="match status" value="1"/>
</dbReference>
<proteinExistence type="inferred from homology"/>
<comment type="subcellular location">
    <subcellularLocation>
        <location evidence="1">Cytoplasm</location>
        <location evidence="1">Cytosol</location>
    </subcellularLocation>
</comment>
<dbReference type="InterPro" id="IPR037446">
    <property type="entry name" value="His_Pase_VIP1"/>
</dbReference>
<evidence type="ECO:0000256" key="9">
    <source>
        <dbReference type="ARBA" id="ARBA00033696"/>
    </source>
</evidence>
<dbReference type="EC" id="2.7.4.24" evidence="3"/>
<evidence type="ECO:0000256" key="11">
    <source>
        <dbReference type="SAM" id="MobiDB-lite"/>
    </source>
</evidence>
<feature type="compositionally biased region" description="Polar residues" evidence="11">
    <location>
        <begin position="178"/>
        <end position="188"/>
    </location>
</feature>
<dbReference type="InterPro" id="IPR029033">
    <property type="entry name" value="His_PPase_superfam"/>
</dbReference>
<evidence type="ECO:0000256" key="10">
    <source>
        <dbReference type="ARBA" id="ARBA00034629"/>
    </source>
</evidence>
<evidence type="ECO:0000256" key="5">
    <source>
        <dbReference type="ARBA" id="ARBA00022679"/>
    </source>
</evidence>
<evidence type="ECO:0000256" key="3">
    <source>
        <dbReference type="ARBA" id="ARBA00012893"/>
    </source>
</evidence>
<comment type="caution">
    <text evidence="12">The sequence shown here is derived from an EMBL/GenBank/DDBJ whole genome shotgun (WGS) entry which is preliminary data.</text>
</comment>
<evidence type="ECO:0000256" key="1">
    <source>
        <dbReference type="ARBA" id="ARBA00004514"/>
    </source>
</evidence>
<organism evidence="12 13">
    <name type="scientific">Tetraparma gracilis</name>
    <dbReference type="NCBI Taxonomy" id="2962635"/>
    <lineage>
        <taxon>Eukaryota</taxon>
        <taxon>Sar</taxon>
        <taxon>Stramenopiles</taxon>
        <taxon>Ochrophyta</taxon>
        <taxon>Bolidophyceae</taxon>
        <taxon>Parmales</taxon>
        <taxon>Triparmaceae</taxon>
        <taxon>Tetraparma</taxon>
    </lineage>
</organism>
<dbReference type="InterPro" id="IPR033379">
    <property type="entry name" value="Acid_Pase_AS"/>
</dbReference>
<evidence type="ECO:0000256" key="8">
    <source>
        <dbReference type="ARBA" id="ARBA00022840"/>
    </source>
</evidence>
<evidence type="ECO:0000256" key="7">
    <source>
        <dbReference type="ARBA" id="ARBA00022777"/>
    </source>
</evidence>
<keyword evidence="7" id="KW-0418">Kinase</keyword>
<dbReference type="Gene3D" id="3.40.50.1240">
    <property type="entry name" value="Phosphoglycerate mutase-like"/>
    <property type="match status" value="1"/>
</dbReference>
<reference evidence="12 13" key="1">
    <citation type="journal article" date="2023" name="Commun. Biol.">
        <title>Genome analysis of Parmales, the sister group of diatoms, reveals the evolutionary specialization of diatoms from phago-mixotrophs to photoautotrophs.</title>
        <authorList>
            <person name="Ban H."/>
            <person name="Sato S."/>
            <person name="Yoshikawa S."/>
            <person name="Yamada K."/>
            <person name="Nakamura Y."/>
            <person name="Ichinomiya M."/>
            <person name="Sato N."/>
            <person name="Blanc-Mathieu R."/>
            <person name="Endo H."/>
            <person name="Kuwata A."/>
            <person name="Ogata H."/>
        </authorList>
    </citation>
    <scope>NUCLEOTIDE SEQUENCE [LARGE SCALE GENOMIC DNA]</scope>
</reference>
<comment type="catalytic activity">
    <reaction evidence="9">
        <text>5-diphospho-1D-myo-inositol 1,2,3,4,6-pentakisphosphate + ATP + H(+) = 1,5-bis(diphospho)-1D-myo-inositol 2,3,4,6-tetrakisphosphate + ADP</text>
        <dbReference type="Rhea" id="RHEA:10276"/>
        <dbReference type="ChEBI" id="CHEBI:15378"/>
        <dbReference type="ChEBI" id="CHEBI:30616"/>
        <dbReference type="ChEBI" id="CHEBI:58628"/>
        <dbReference type="ChEBI" id="CHEBI:77983"/>
        <dbReference type="ChEBI" id="CHEBI:456216"/>
        <dbReference type="EC" id="2.7.4.24"/>
    </reaction>
    <physiologicalReaction direction="left-to-right" evidence="9">
        <dbReference type="Rhea" id="RHEA:10277"/>
    </physiologicalReaction>
</comment>
<evidence type="ECO:0000313" key="13">
    <source>
        <dbReference type="Proteomes" id="UP001165060"/>
    </source>
</evidence>
<keyword evidence="8" id="KW-0067">ATP-binding</keyword>
<dbReference type="PANTHER" id="PTHR12750:SF9">
    <property type="entry name" value="INOSITOL HEXAKISPHOSPHATE AND DIPHOSPHOINOSITOL-PENTAKISPHOSPHATE KINASE"/>
    <property type="match status" value="1"/>
</dbReference>
<dbReference type="PANTHER" id="PTHR12750">
    <property type="entry name" value="DIPHOSPHOINOSITOL PENTAKISPHOSPHATE KINASE"/>
    <property type="match status" value="1"/>
</dbReference>
<sequence length="375" mass="41744">YTVGPDYGHAEARKSPAVDGKVVRDSDGKELRFPVILSLREKEIARRIVLVFKQQICGFDLLRVQEGDSLVSYCCDVNGWSFVKNSRKYYDDCAQLLQEYMLAAVKPKSLQGFSALDPLLSTYATWDPNTPEKPKKETILADDFFSEPSSPNDSFAGPATLSDGAPPIREIAAGMSADPTSRCSSATSEIERNASGGGGKGDPKRNRGGSDSQHSWGRADGAPKTHQEELRCVIAVIRHGDRTPKQKLKMTISYPVFLEYYARYASNPKKDLKIKNKGPLLDFLANLKTLIASEEEAYDAKSGDPNADKKEVKSLHKALFKLKHMRDVLERWKIGGLNRKLQIKPQKWDDMTGDASELMLIMKWGGNLTKLGERQ</sequence>
<keyword evidence="5" id="KW-0808">Transferase</keyword>
<gene>
    <name evidence="12" type="ORF">TeGR_g4525</name>
</gene>
<evidence type="ECO:0000256" key="4">
    <source>
        <dbReference type="ARBA" id="ARBA00022490"/>
    </source>
</evidence>
<comment type="catalytic activity">
    <reaction evidence="10">
        <text>1D-myo-inositol hexakisphosphate + ATP = 1-diphospho-1D-myo-inositol 2,3,4,5,6-pentakisphosphate + ADP</text>
        <dbReference type="Rhea" id="RHEA:37459"/>
        <dbReference type="ChEBI" id="CHEBI:30616"/>
        <dbReference type="ChEBI" id="CHEBI:58130"/>
        <dbReference type="ChEBI" id="CHEBI:74946"/>
        <dbReference type="ChEBI" id="CHEBI:456216"/>
        <dbReference type="EC" id="2.7.4.24"/>
    </reaction>
    <physiologicalReaction direction="left-to-right" evidence="10">
        <dbReference type="Rhea" id="RHEA:37460"/>
    </physiologicalReaction>
</comment>
<evidence type="ECO:0000313" key="12">
    <source>
        <dbReference type="EMBL" id="GMI36855.1"/>
    </source>
</evidence>
<dbReference type="EMBL" id="BRYB01001945">
    <property type="protein sequence ID" value="GMI36855.1"/>
    <property type="molecule type" value="Genomic_DNA"/>
</dbReference>
<dbReference type="PROSITE" id="PS00616">
    <property type="entry name" value="HIS_ACID_PHOSPHAT_1"/>
    <property type="match status" value="1"/>
</dbReference>
<keyword evidence="13" id="KW-1185">Reference proteome</keyword>
<dbReference type="Proteomes" id="UP001165060">
    <property type="component" value="Unassembled WGS sequence"/>
</dbReference>
<feature type="non-terminal residue" evidence="12">
    <location>
        <position position="1"/>
    </location>
</feature>
<keyword evidence="4" id="KW-0963">Cytoplasm</keyword>
<name>A0ABQ6N110_9STRA</name>
<comment type="similarity">
    <text evidence="2">Belongs to the histidine acid phosphatase family. VIP1 subfamily.</text>
</comment>
<feature type="region of interest" description="Disordered" evidence="11">
    <location>
        <begin position="175"/>
        <end position="224"/>
    </location>
</feature>
<dbReference type="SUPFAM" id="SSF53254">
    <property type="entry name" value="Phosphoglycerate mutase-like"/>
    <property type="match status" value="1"/>
</dbReference>